<evidence type="ECO:0000313" key="2">
    <source>
        <dbReference type="Proteomes" id="UP000050424"/>
    </source>
</evidence>
<accession>A0A0P7B2W9</accession>
<name>A0A0P7B2W9_9HYPO</name>
<proteinExistence type="predicted"/>
<gene>
    <name evidence="1" type="ORF">AK830_g12705</name>
</gene>
<dbReference type="Proteomes" id="UP000050424">
    <property type="component" value="Unassembled WGS sequence"/>
</dbReference>
<comment type="caution">
    <text evidence="1">The sequence shown here is derived from an EMBL/GenBank/DDBJ whole genome shotgun (WGS) entry which is preliminary data.</text>
</comment>
<dbReference type="EMBL" id="LKCW01000614">
    <property type="protein sequence ID" value="KPM33867.1"/>
    <property type="molecule type" value="Genomic_DNA"/>
</dbReference>
<reference evidence="1 2" key="1">
    <citation type="submission" date="2015-09" db="EMBL/GenBank/DDBJ databases">
        <title>Draft genome of a European isolate of the apple canker pathogen Neonectria ditissima.</title>
        <authorList>
            <person name="Gomez-Cortecero A."/>
            <person name="Harrison R.J."/>
            <person name="Armitage A.D."/>
        </authorList>
    </citation>
    <scope>NUCLEOTIDE SEQUENCE [LARGE SCALE GENOMIC DNA]</scope>
    <source>
        <strain evidence="1 2">R09/05</strain>
    </source>
</reference>
<protein>
    <submittedName>
        <fullName evidence="1">Uncharacterized protein</fullName>
    </submittedName>
</protein>
<feature type="non-terminal residue" evidence="1">
    <location>
        <position position="139"/>
    </location>
</feature>
<dbReference type="AlphaFoldDB" id="A0A0P7B2W9"/>
<sequence>MSPCCRRCLDAAAHWYPGKTVRTKGGNAAMEAPTSCAPVSGSASSKCARCVKNGKPCEPLVRADRPVLAQLFAVLAGEGLPETKAEYQDLAAVQAVRVPALRLLHQLKFGDKNARARTAAADAAAAAARTASEVAARAQ</sequence>
<evidence type="ECO:0000313" key="1">
    <source>
        <dbReference type="EMBL" id="KPM33867.1"/>
    </source>
</evidence>
<organism evidence="1 2">
    <name type="scientific">Neonectria ditissima</name>
    <dbReference type="NCBI Taxonomy" id="78410"/>
    <lineage>
        <taxon>Eukaryota</taxon>
        <taxon>Fungi</taxon>
        <taxon>Dikarya</taxon>
        <taxon>Ascomycota</taxon>
        <taxon>Pezizomycotina</taxon>
        <taxon>Sordariomycetes</taxon>
        <taxon>Hypocreomycetidae</taxon>
        <taxon>Hypocreales</taxon>
        <taxon>Nectriaceae</taxon>
        <taxon>Neonectria</taxon>
    </lineage>
</organism>
<dbReference type="OrthoDB" id="5103887at2759"/>
<keyword evidence="2" id="KW-1185">Reference proteome</keyword>